<feature type="transmembrane region" description="Helical" evidence="14">
    <location>
        <begin position="15"/>
        <end position="32"/>
    </location>
</feature>
<comment type="caution">
    <text evidence="16">The sequence shown here is derived from an EMBL/GenBank/DDBJ whole genome shotgun (WGS) entry which is preliminary data.</text>
</comment>
<evidence type="ECO:0000256" key="8">
    <source>
        <dbReference type="ARBA" id="ARBA00022989"/>
    </source>
</evidence>
<name>A0ABX2ER73_9BURK</name>
<dbReference type="EC" id="1.7.99.4" evidence="16"/>
<feature type="transmembrane region" description="Helical" evidence="14">
    <location>
        <begin position="198"/>
        <end position="221"/>
    </location>
</feature>
<evidence type="ECO:0000256" key="13">
    <source>
        <dbReference type="SAM" id="MobiDB-lite"/>
    </source>
</evidence>
<evidence type="ECO:0000256" key="14">
    <source>
        <dbReference type="SAM" id="Phobius"/>
    </source>
</evidence>
<keyword evidence="10" id="KW-0408">Iron</keyword>
<feature type="transmembrane region" description="Helical" evidence="14">
    <location>
        <begin position="52"/>
        <end position="72"/>
    </location>
</feature>
<evidence type="ECO:0000256" key="9">
    <source>
        <dbReference type="ARBA" id="ARBA00023002"/>
    </source>
</evidence>
<dbReference type="GO" id="GO:0016491">
    <property type="term" value="F:oxidoreductase activity"/>
    <property type="evidence" value="ECO:0007669"/>
    <property type="project" value="UniProtKB-KW"/>
</dbReference>
<feature type="transmembrane region" description="Helical" evidence="14">
    <location>
        <begin position="133"/>
        <end position="152"/>
    </location>
</feature>
<keyword evidence="12 14" id="KW-0472">Membrane</keyword>
<evidence type="ECO:0000256" key="3">
    <source>
        <dbReference type="ARBA" id="ARBA00022475"/>
    </source>
</evidence>
<feature type="domain" description="NarG-like" evidence="15">
    <location>
        <begin position="9"/>
        <end position="230"/>
    </location>
</feature>
<gene>
    <name evidence="16" type="primary">narI</name>
    <name evidence="16" type="ORF">HLB44_28850</name>
</gene>
<dbReference type="Gene3D" id="1.20.950.20">
    <property type="entry name" value="Transmembrane di-heme cytochromes, Chain C"/>
    <property type="match status" value="1"/>
</dbReference>
<evidence type="ECO:0000256" key="6">
    <source>
        <dbReference type="ARBA" id="ARBA00022723"/>
    </source>
</evidence>
<keyword evidence="11" id="KW-0534">Nitrate assimilation</keyword>
<evidence type="ECO:0000256" key="7">
    <source>
        <dbReference type="ARBA" id="ARBA00022982"/>
    </source>
</evidence>
<dbReference type="Pfam" id="PF02665">
    <property type="entry name" value="Nitrate_red_gam"/>
    <property type="match status" value="1"/>
</dbReference>
<dbReference type="PANTHER" id="PTHR30598:SF3">
    <property type="entry name" value="RESPIRATORY NITRATE REDUCTASE 1 GAMMA CHAIN"/>
    <property type="match status" value="1"/>
</dbReference>
<keyword evidence="17" id="KW-1185">Reference proteome</keyword>
<evidence type="ECO:0000256" key="11">
    <source>
        <dbReference type="ARBA" id="ARBA00023063"/>
    </source>
</evidence>
<feature type="transmembrane region" description="Helical" evidence="14">
    <location>
        <begin position="92"/>
        <end position="113"/>
    </location>
</feature>
<evidence type="ECO:0000313" key="16">
    <source>
        <dbReference type="EMBL" id="NRF71020.1"/>
    </source>
</evidence>
<evidence type="ECO:0000259" key="15">
    <source>
        <dbReference type="Pfam" id="PF02665"/>
    </source>
</evidence>
<dbReference type="RefSeq" id="WP_173131338.1">
    <property type="nucleotide sequence ID" value="NZ_JABRWJ010000010.1"/>
</dbReference>
<dbReference type="PANTHER" id="PTHR30598">
    <property type="entry name" value="NITRATE REDUCTASE PRIVATE CHAPERONE, REDOX ENZYME MATURATION PROTEIN REMP FAMILY"/>
    <property type="match status" value="1"/>
</dbReference>
<dbReference type="InterPro" id="IPR003816">
    <property type="entry name" value="Nitrate_red_gam"/>
</dbReference>
<reference evidence="16 17" key="1">
    <citation type="submission" date="2020-05" db="EMBL/GenBank/DDBJ databases">
        <title>Aquincola sp. isolate from soil.</title>
        <authorList>
            <person name="Han J."/>
            <person name="Kim D.-U."/>
        </authorList>
    </citation>
    <scope>NUCLEOTIDE SEQUENCE [LARGE SCALE GENOMIC DNA]</scope>
    <source>
        <strain evidence="16 17">S2</strain>
    </source>
</reference>
<organism evidence="16 17">
    <name type="scientific">Pseudaquabacterium terrae</name>
    <dbReference type="NCBI Taxonomy" id="2732868"/>
    <lineage>
        <taxon>Bacteria</taxon>
        <taxon>Pseudomonadati</taxon>
        <taxon>Pseudomonadota</taxon>
        <taxon>Betaproteobacteria</taxon>
        <taxon>Burkholderiales</taxon>
        <taxon>Sphaerotilaceae</taxon>
        <taxon>Pseudaquabacterium</taxon>
    </lineage>
</organism>
<comment type="subcellular location">
    <subcellularLocation>
        <location evidence="1">Cell membrane</location>
        <topology evidence="1">Multi-pass membrane protein</topology>
    </subcellularLocation>
</comment>
<evidence type="ECO:0000256" key="5">
    <source>
        <dbReference type="ARBA" id="ARBA00022692"/>
    </source>
</evidence>
<proteinExistence type="predicted"/>
<dbReference type="EMBL" id="JABRWJ010000010">
    <property type="protein sequence ID" value="NRF71020.1"/>
    <property type="molecule type" value="Genomic_DNA"/>
</dbReference>
<keyword evidence="6" id="KW-0479">Metal-binding</keyword>
<dbReference type="NCBIfam" id="TIGR00351">
    <property type="entry name" value="narI"/>
    <property type="match status" value="1"/>
</dbReference>
<keyword evidence="8 14" id="KW-1133">Transmembrane helix</keyword>
<accession>A0ABX2ER73</accession>
<keyword evidence="4" id="KW-0349">Heme</keyword>
<dbReference type="InterPro" id="IPR036197">
    <property type="entry name" value="NarG-like_sf"/>
</dbReference>
<evidence type="ECO:0000256" key="2">
    <source>
        <dbReference type="ARBA" id="ARBA00022448"/>
    </source>
</evidence>
<evidence type="ECO:0000256" key="1">
    <source>
        <dbReference type="ARBA" id="ARBA00004651"/>
    </source>
</evidence>
<evidence type="ECO:0000256" key="10">
    <source>
        <dbReference type="ARBA" id="ARBA00023004"/>
    </source>
</evidence>
<feature type="region of interest" description="Disordered" evidence="13">
    <location>
        <begin position="250"/>
        <end position="273"/>
    </location>
</feature>
<evidence type="ECO:0000313" key="17">
    <source>
        <dbReference type="Proteomes" id="UP000737171"/>
    </source>
</evidence>
<keyword evidence="3" id="KW-1003">Cell membrane</keyword>
<evidence type="ECO:0000256" key="12">
    <source>
        <dbReference type="ARBA" id="ARBA00023136"/>
    </source>
</evidence>
<keyword evidence="9 16" id="KW-0560">Oxidoreductase</keyword>
<keyword evidence="7" id="KW-0249">Electron transport</keyword>
<sequence length="273" mass="30023">MNAATPWLDTLLFGVYPYICLTIFLLGSLIRFDRDQYTWKSDSSQLLRSGSLRWGSNLFHVGILFLMVGHTVGMLTPHVVYEPFIGAGTKQLVAMISGGLFGVLGFVGLSILLHRRLTDPRIRATSKTSDIVLLLLLWAQFALGLATIPLSASHLDGGMMMKLAEWAQRIVTFRAGGVELLADAGWVFKAHMVLGMSLFLVFPFTRLVHVWSGFGTLAYVFRPYQMVRSRRLNLPQGHLAPQRHIAGHGAPIPSASSATPPRAQQAVGQRAQA</sequence>
<dbReference type="InterPro" id="IPR051936">
    <property type="entry name" value="Heme-iron_electron_transfer"/>
</dbReference>
<keyword evidence="2" id="KW-0813">Transport</keyword>
<protein>
    <submittedName>
        <fullName evidence="16">Respiratory nitrate reductase subunit gamma</fullName>
        <ecNumber evidence="16">1.7.99.4</ecNumber>
    </submittedName>
</protein>
<dbReference type="InterPro" id="IPR023234">
    <property type="entry name" value="NarG-like_domain"/>
</dbReference>
<dbReference type="SUPFAM" id="SSF103501">
    <property type="entry name" value="Respiratory nitrate reductase 1 gamma chain"/>
    <property type="match status" value="1"/>
</dbReference>
<keyword evidence="5 14" id="KW-0812">Transmembrane</keyword>
<dbReference type="Proteomes" id="UP000737171">
    <property type="component" value="Unassembled WGS sequence"/>
</dbReference>
<evidence type="ECO:0000256" key="4">
    <source>
        <dbReference type="ARBA" id="ARBA00022617"/>
    </source>
</evidence>